<sequence length="62" mass="6497">MASGGCGCGYIGACETPGRAPEPLSGEHKSMMIMLKCFDDMIDDKSDGVDAETLISSIELIV</sequence>
<dbReference type="Proteomes" id="UP000070720">
    <property type="component" value="Chromosome 1"/>
</dbReference>
<reference evidence="1 3" key="3">
    <citation type="journal article" date="2015" name="BMC Genomics">
        <title>The completed genome sequence of the pathogenic ascomycete fungus Fusarium graminearum.</title>
        <authorList>
            <person name="King R."/>
            <person name="Urban M."/>
            <person name="Hammond-Kosack M.C."/>
            <person name="Hassani-Pak K."/>
            <person name="Hammond-Kosack K.E."/>
        </authorList>
    </citation>
    <scope>NUCLEOTIDE SEQUENCE [LARGE SCALE GENOMIC DNA]</scope>
    <source>
        <strain evidence="3">ATCC MYA-4620 / CBS 123657 / FGSC 9075 / NRRL 31084 / PH-1</strain>
        <strain evidence="1">PH-1</strain>
    </source>
</reference>
<gene>
    <name evidence="1" type="ORF">FGRAMPH1_01T02045</name>
</gene>
<reference evidence="2 3" key="1">
    <citation type="journal article" date="2007" name="Science">
        <title>The Fusarium graminearum genome reveals a link between localized polymorphism and pathogen specialization.</title>
        <authorList>
            <person name="Cuomo C.A."/>
            <person name="Gueldener U."/>
            <person name="Xu J.-R."/>
            <person name="Trail F."/>
            <person name="Turgeon B.G."/>
            <person name="Di Pietro A."/>
            <person name="Walton J.D."/>
            <person name="Ma L.-J."/>
            <person name="Baker S.E."/>
            <person name="Rep M."/>
            <person name="Adam G."/>
            <person name="Antoniw J."/>
            <person name="Baldwin T."/>
            <person name="Calvo S.E."/>
            <person name="Chang Y.-L."/>
            <person name="DeCaprio D."/>
            <person name="Gale L.R."/>
            <person name="Gnerre S."/>
            <person name="Goswami R.S."/>
            <person name="Hammond-Kosack K."/>
            <person name="Harris L.J."/>
            <person name="Hilburn K."/>
            <person name="Kennell J.C."/>
            <person name="Kroken S."/>
            <person name="Magnuson J.K."/>
            <person name="Mannhaupt G."/>
            <person name="Mauceli E.W."/>
            <person name="Mewes H.-W."/>
            <person name="Mitterbauer R."/>
            <person name="Muehlbauer G."/>
            <person name="Muensterkoetter M."/>
            <person name="Nelson D."/>
            <person name="O'Donnell K."/>
            <person name="Ouellet T."/>
            <person name="Qi W."/>
            <person name="Quesneville H."/>
            <person name="Roncero M.I.G."/>
            <person name="Seong K.-Y."/>
            <person name="Tetko I.V."/>
            <person name="Urban M."/>
            <person name="Waalwijk C."/>
            <person name="Ward T.J."/>
            <person name="Yao J."/>
            <person name="Birren B.W."/>
            <person name="Kistler H.C."/>
        </authorList>
    </citation>
    <scope>NUCLEOTIDE SEQUENCE [LARGE SCALE GENOMIC DNA]</scope>
    <source>
        <strain evidence="3">ATCC MYA-4620 / CBS 123657 / FGSC 9075 / NRRL 31084 / PH-1</strain>
        <strain evidence="2">PH-1 / ATCC MYA-4620 / FGSC 9075 / NRRL 31084</strain>
    </source>
</reference>
<protein>
    <submittedName>
        <fullName evidence="1">Chromosome 1, complete genome</fullName>
    </submittedName>
</protein>
<evidence type="ECO:0000313" key="3">
    <source>
        <dbReference type="Proteomes" id="UP000070720"/>
    </source>
</evidence>
<dbReference type="VEuPathDB" id="FungiDB:FGRAMPH1_01G02045"/>
<dbReference type="EMBL" id="HG970332">
    <property type="protein sequence ID" value="CEF72822.1"/>
    <property type="molecule type" value="Genomic_DNA"/>
</dbReference>
<reference evidence="2 3" key="2">
    <citation type="journal article" date="2010" name="Nature">
        <title>Comparative genomics reveals mobile pathogenicity chromosomes in Fusarium.</title>
        <authorList>
            <person name="Ma L.J."/>
            <person name="van der Does H.C."/>
            <person name="Borkovich K.A."/>
            <person name="Coleman J.J."/>
            <person name="Daboussi M.J."/>
            <person name="Di Pietro A."/>
            <person name="Dufresne M."/>
            <person name="Freitag M."/>
            <person name="Grabherr M."/>
            <person name="Henrissat B."/>
            <person name="Houterman P.M."/>
            <person name="Kang S."/>
            <person name="Shim W.B."/>
            <person name="Woloshuk C."/>
            <person name="Xie X."/>
            <person name="Xu J.R."/>
            <person name="Antoniw J."/>
            <person name="Baker S.E."/>
            <person name="Bluhm B.H."/>
            <person name="Breakspear A."/>
            <person name="Brown D.W."/>
            <person name="Butchko R.A."/>
            <person name="Chapman S."/>
            <person name="Coulson R."/>
            <person name="Coutinho P.M."/>
            <person name="Danchin E.G."/>
            <person name="Diener A."/>
            <person name="Gale L.R."/>
            <person name="Gardiner D.M."/>
            <person name="Goff S."/>
            <person name="Hammond-Kosack K.E."/>
            <person name="Hilburn K."/>
            <person name="Hua-Van A."/>
            <person name="Jonkers W."/>
            <person name="Kazan K."/>
            <person name="Kodira C.D."/>
            <person name="Koehrsen M."/>
            <person name="Kumar L."/>
            <person name="Lee Y.H."/>
            <person name="Li L."/>
            <person name="Manners J.M."/>
            <person name="Miranda-Saavedra D."/>
            <person name="Mukherjee M."/>
            <person name="Park G."/>
            <person name="Park J."/>
            <person name="Park S.Y."/>
            <person name="Proctor R.H."/>
            <person name="Regev A."/>
            <person name="Ruiz-Roldan M.C."/>
            <person name="Sain D."/>
            <person name="Sakthikumar S."/>
            <person name="Sykes S."/>
            <person name="Schwartz D.C."/>
            <person name="Turgeon B.G."/>
            <person name="Wapinski I."/>
            <person name="Yoder O."/>
            <person name="Young S."/>
            <person name="Zeng Q."/>
            <person name="Zhou S."/>
            <person name="Galagan J."/>
            <person name="Cuomo C.A."/>
            <person name="Kistler H.C."/>
            <person name="Rep M."/>
        </authorList>
    </citation>
    <scope>GENOME REANNOTATION</scope>
    <source>
        <strain evidence="3">ATCC MYA-4620 / CBS 123657 / FGSC 9075 / NRRL 31084 / PH-1</strain>
        <strain evidence="2">PH-1 / ATCC MYA-4620 / FGSC 9075 / NRRL 31084</strain>
    </source>
</reference>
<evidence type="ECO:0000313" key="1">
    <source>
        <dbReference type="EMBL" id="CEF72822.1"/>
    </source>
</evidence>
<dbReference type="AlphaFoldDB" id="A0A098D304"/>
<accession>A0A0E0RNJ7</accession>
<evidence type="ECO:0000313" key="2">
    <source>
        <dbReference type="EnsemblFungi" id="CEF72822"/>
    </source>
</evidence>
<reference evidence="2" key="4">
    <citation type="submission" date="2017-01" db="UniProtKB">
        <authorList>
            <consortium name="EnsemblFungi"/>
        </authorList>
    </citation>
    <scope>IDENTIFICATION</scope>
    <source>
        <strain evidence="2">PH-1 / ATCC MYA-4620 / FGSC 9075 / NRRL 31084</strain>
    </source>
</reference>
<keyword evidence="3" id="KW-1185">Reference proteome</keyword>
<proteinExistence type="predicted"/>
<dbReference type="InParanoid" id="A0A098D304"/>
<accession>A0A098D304</accession>
<organism evidence="1 3">
    <name type="scientific">Gibberella zeae (strain ATCC MYA-4620 / CBS 123657 / FGSC 9075 / NRRL 31084 / PH-1)</name>
    <name type="common">Wheat head blight fungus</name>
    <name type="synonym">Fusarium graminearum</name>
    <dbReference type="NCBI Taxonomy" id="229533"/>
    <lineage>
        <taxon>Eukaryota</taxon>
        <taxon>Fungi</taxon>
        <taxon>Dikarya</taxon>
        <taxon>Ascomycota</taxon>
        <taxon>Pezizomycotina</taxon>
        <taxon>Sordariomycetes</taxon>
        <taxon>Hypocreomycetidae</taxon>
        <taxon>Hypocreales</taxon>
        <taxon>Nectriaceae</taxon>
        <taxon>Fusarium</taxon>
    </lineage>
</organism>
<dbReference type="EnsemblFungi" id="CEF72822">
    <property type="protein sequence ID" value="CEF72822"/>
    <property type="gene ID" value="FGRRES_15786"/>
</dbReference>
<name>A0A098D304_GIBZE</name>